<dbReference type="OrthoDB" id="5612109at2"/>
<evidence type="ECO:0008006" key="4">
    <source>
        <dbReference type="Google" id="ProtNLM"/>
    </source>
</evidence>
<dbReference type="Proteomes" id="UP000008186">
    <property type="component" value="Chromosome"/>
</dbReference>
<keyword evidence="1" id="KW-0732">Signal</keyword>
<dbReference type="EMBL" id="AE014299">
    <property type="protein sequence ID" value="AAN57366.1"/>
    <property type="molecule type" value="Genomic_DNA"/>
</dbReference>
<evidence type="ECO:0000256" key="1">
    <source>
        <dbReference type="SAM" id="SignalP"/>
    </source>
</evidence>
<dbReference type="PaxDb" id="211586-SO_4399"/>
<reference evidence="2 3" key="2">
    <citation type="journal article" date="2005" name="Proteomics">
        <title>Global detection and characterization of hypothetical proteins in Shewanella oneidensis MR-1 using LC-MS based proteomics.</title>
        <authorList>
            <person name="Elias D.A."/>
            <person name="Monroe M.E."/>
            <person name="Marshall M.J."/>
            <person name="Romine M.F."/>
            <person name="Belieav A.S."/>
            <person name="Fredrickson J.K."/>
            <person name="Anderson G.A."/>
            <person name="Smith R.D."/>
            <person name="Lipton M.S."/>
        </authorList>
    </citation>
    <scope>NUCLEOTIDE SEQUENCE [LARGE SCALE GENOMIC DNA]</scope>
    <source>
        <strain evidence="3">ATCC 700550 / JCM 31522 / CIP 106686 / LMG 19005 / NCIMB 14063 / MR-1</strain>
    </source>
</reference>
<sequence>MKLAIIIAAILGLTACAATPSASVAEGELAKQPSVSAASTDARAPVAPKVVQLAGMTNEVAADALYQALLNANYLANKVGPDKVAVQFGNNDFMLEPSMNAAGIDRILMNRFYAVHPQLQASPELPAVIGELNAKLNFAKFVLREQGAVIQIQGTVTFADKVEIEELRRFMLWTDGGLAQIAQSLPDGVEQYLRPIPLMPVVKS</sequence>
<dbReference type="BioCyc" id="SONE211586:G1GMP-4069-MONOMER"/>
<dbReference type="PATRIC" id="fig|211586.12.peg.4262"/>
<organism evidence="2 3">
    <name type="scientific">Shewanella oneidensis (strain ATCC 700550 / JCM 31522 / CIP 106686 / LMG 19005 / NCIMB 14063 / MR-1)</name>
    <dbReference type="NCBI Taxonomy" id="211586"/>
    <lineage>
        <taxon>Bacteria</taxon>
        <taxon>Pseudomonadati</taxon>
        <taxon>Pseudomonadota</taxon>
        <taxon>Gammaproteobacteria</taxon>
        <taxon>Alteromonadales</taxon>
        <taxon>Shewanellaceae</taxon>
        <taxon>Shewanella</taxon>
    </lineage>
</organism>
<evidence type="ECO:0000313" key="2">
    <source>
        <dbReference type="EMBL" id="AAN57366.1"/>
    </source>
</evidence>
<reference evidence="2 3" key="3">
    <citation type="journal article" date="2008" name="Appl. Environ. Microbiol.">
        <title>Identification of mobile elements and pseudogenes in the Shewanella oneidensis MR-1 genome.</title>
        <authorList>
            <person name="Romine M.F."/>
            <person name="Carlson T.S."/>
            <person name="Norbeck A.D."/>
            <person name="McCue L.A."/>
            <person name="Lipton M.S."/>
        </authorList>
    </citation>
    <scope>NUCLEOTIDE SEQUENCE [LARGE SCALE GENOMIC DNA]</scope>
    <source>
        <strain evidence="3">ATCC 700550 / JCM 31522 / CIP 106686 / LMG 19005 / NCIMB 14063 / MR-1</strain>
    </source>
</reference>
<gene>
    <name evidence="2" type="ordered locus">SO_4399</name>
</gene>
<feature type="signal peptide" evidence="1">
    <location>
        <begin position="1"/>
        <end position="17"/>
    </location>
</feature>
<dbReference type="PROSITE" id="PS51257">
    <property type="entry name" value="PROKAR_LIPOPROTEIN"/>
    <property type="match status" value="1"/>
</dbReference>
<evidence type="ECO:0000313" key="3">
    <source>
        <dbReference type="Proteomes" id="UP000008186"/>
    </source>
</evidence>
<dbReference type="KEGG" id="son:SO_4399"/>
<dbReference type="AlphaFoldDB" id="Q8E987"/>
<dbReference type="STRING" id="211586.SO_4399"/>
<protein>
    <recommendedName>
        <fullName evidence="4">Lipoprotein</fullName>
    </recommendedName>
</protein>
<feature type="chain" id="PRO_5004304810" description="Lipoprotein" evidence="1">
    <location>
        <begin position="18"/>
        <end position="204"/>
    </location>
</feature>
<reference evidence="2 3" key="1">
    <citation type="journal article" date="2002" name="Nat. Biotechnol.">
        <title>Genome sequence of the dissimilatory metal ion-reducing bacterium Shewanella oneidensis.</title>
        <authorList>
            <person name="Heidelberg J.F."/>
            <person name="Paulsen I.T."/>
            <person name="Nelson K.E."/>
            <person name="Gaidos E.J."/>
            <person name="Nelson W.C."/>
            <person name="Read T.D."/>
            <person name="Eisen J.A."/>
            <person name="Seshadri R."/>
            <person name="Ward N."/>
            <person name="Methe B."/>
            <person name="Clayton R.A."/>
            <person name="Meyer T."/>
            <person name="Tsapin A."/>
            <person name="Scott J."/>
            <person name="Beanan M."/>
            <person name="Brinkac L."/>
            <person name="Daugherty S."/>
            <person name="DeBoy R.T."/>
            <person name="Dodson R.J."/>
            <person name="Durkin A.S."/>
            <person name="Haft D.H."/>
            <person name="Kolonay J.F."/>
            <person name="Madupu R."/>
            <person name="Peterson J.D."/>
            <person name="Umayam L.A."/>
            <person name="White O."/>
            <person name="Wolf A.M."/>
            <person name="Vamathevan J."/>
            <person name="Weidman J."/>
            <person name="Impraim M."/>
            <person name="Lee K."/>
            <person name="Berry K."/>
            <person name="Lee C."/>
            <person name="Mueller J."/>
            <person name="Khouri H."/>
            <person name="Gill J."/>
            <person name="Utterback T.R."/>
            <person name="McDonald L.A."/>
            <person name="Feldblyum T.V."/>
            <person name="Smith H.O."/>
            <person name="Venter J.C."/>
            <person name="Nealson K.H."/>
            <person name="Fraser C.M."/>
        </authorList>
    </citation>
    <scope>NUCLEOTIDE SEQUENCE [LARGE SCALE GENOMIC DNA]</scope>
    <source>
        <strain evidence="3">ATCC 700550 / JCM 31522 / CIP 106686 / LMG 19005 / NCIMB 14063 / MR-1</strain>
    </source>
</reference>
<accession>Q8E987</accession>
<name>Q8E987_SHEON</name>
<reference evidence="2 3" key="4">
    <citation type="journal article" date="2011" name="BMC Genomics">
        <title>Genome-wide protein localization prediction strategies for gram negative bacteria.</title>
        <authorList>
            <person name="Romine M.F."/>
        </authorList>
    </citation>
    <scope>NUCLEOTIDE SEQUENCE [LARGE SCALE GENOMIC DNA]</scope>
    <source>
        <strain evidence="3">ATCC 700550 / JCM 31522 / CIP 106686 / LMG 19005 / NCIMB 14063 / MR-1</strain>
    </source>
</reference>
<dbReference type="RefSeq" id="WP_011074048.1">
    <property type="nucleotide sequence ID" value="NC_004347.2"/>
</dbReference>
<dbReference type="eggNOG" id="ENOG503380T">
    <property type="taxonomic scope" value="Bacteria"/>
</dbReference>
<proteinExistence type="predicted"/>
<keyword evidence="3" id="KW-1185">Reference proteome</keyword>
<dbReference type="HOGENOM" id="CLU_124979_0_0_6"/>